<gene>
    <name evidence="2" type="ORF">ACFQZX_12550</name>
</gene>
<feature type="signal peptide" evidence="1">
    <location>
        <begin position="1"/>
        <end position="20"/>
    </location>
</feature>
<protein>
    <recommendedName>
        <fullName evidence="4">Outer membrane protein beta-barrel domain-containing protein</fullName>
    </recommendedName>
</protein>
<evidence type="ECO:0000313" key="3">
    <source>
        <dbReference type="Proteomes" id="UP001597010"/>
    </source>
</evidence>
<evidence type="ECO:0008006" key="4">
    <source>
        <dbReference type="Google" id="ProtNLM"/>
    </source>
</evidence>
<proteinExistence type="predicted"/>
<evidence type="ECO:0000256" key="1">
    <source>
        <dbReference type="SAM" id="SignalP"/>
    </source>
</evidence>
<comment type="caution">
    <text evidence="2">The sequence shown here is derived from an EMBL/GenBank/DDBJ whole genome shotgun (WGS) entry which is preliminary data.</text>
</comment>
<dbReference type="Proteomes" id="UP001597010">
    <property type="component" value="Unassembled WGS sequence"/>
</dbReference>
<feature type="chain" id="PRO_5045182254" description="Outer membrane protein beta-barrel domain-containing protein" evidence="1">
    <location>
        <begin position="21"/>
        <end position="209"/>
    </location>
</feature>
<organism evidence="2 3">
    <name type="scientific">Mucilaginibacter litoreus</name>
    <dbReference type="NCBI Taxonomy" id="1048221"/>
    <lineage>
        <taxon>Bacteria</taxon>
        <taxon>Pseudomonadati</taxon>
        <taxon>Bacteroidota</taxon>
        <taxon>Sphingobacteriia</taxon>
        <taxon>Sphingobacteriales</taxon>
        <taxon>Sphingobacteriaceae</taxon>
        <taxon>Mucilaginibacter</taxon>
    </lineage>
</organism>
<dbReference type="EMBL" id="JBHTHZ010000011">
    <property type="protein sequence ID" value="MFD0794449.1"/>
    <property type="molecule type" value="Genomic_DNA"/>
</dbReference>
<name>A0ABW3AVY1_9SPHI</name>
<sequence length="209" mass="23316">MNKLLLSLIASFFVFGSALAQTGKGHKYVGGSFYFNYDKNGTTTNYSFDTGTTVYTQKDMVSLNIAPEFGFFLSDKWAIGIQPGYTRTSGTEISSFYSDVNSAQNYTYANDYHTDYVGLAINLRYYWMLSEKVGIFPQFGISSSHILNDFTNGGLTIGGSPNVVFFPTPKLGINMGFGNASYYYNYRSGNTIVNLSLSNSFNFGLNYYW</sequence>
<dbReference type="RefSeq" id="WP_377115796.1">
    <property type="nucleotide sequence ID" value="NZ_JBHTHZ010000011.1"/>
</dbReference>
<keyword evidence="3" id="KW-1185">Reference proteome</keyword>
<evidence type="ECO:0000313" key="2">
    <source>
        <dbReference type="EMBL" id="MFD0794449.1"/>
    </source>
</evidence>
<keyword evidence="1" id="KW-0732">Signal</keyword>
<accession>A0ABW3AVY1</accession>
<reference evidence="3" key="1">
    <citation type="journal article" date="2019" name="Int. J. Syst. Evol. Microbiol.">
        <title>The Global Catalogue of Microorganisms (GCM) 10K type strain sequencing project: providing services to taxonomists for standard genome sequencing and annotation.</title>
        <authorList>
            <consortium name="The Broad Institute Genomics Platform"/>
            <consortium name="The Broad Institute Genome Sequencing Center for Infectious Disease"/>
            <person name="Wu L."/>
            <person name="Ma J."/>
        </authorList>
    </citation>
    <scope>NUCLEOTIDE SEQUENCE [LARGE SCALE GENOMIC DNA]</scope>
    <source>
        <strain evidence="3">CCUG 61484</strain>
    </source>
</reference>